<gene>
    <name evidence="2" type="ORF">FHG64_17175</name>
</gene>
<accession>A0A5B7X699</accession>
<evidence type="ECO:0000313" key="2">
    <source>
        <dbReference type="EMBL" id="QCY70986.1"/>
    </source>
</evidence>
<dbReference type="EMBL" id="CP040812">
    <property type="protein sequence ID" value="QCY70986.1"/>
    <property type="molecule type" value="Genomic_DNA"/>
</dbReference>
<dbReference type="RefSeq" id="WP_139067542.1">
    <property type="nucleotide sequence ID" value="NZ_CP040812.1"/>
</dbReference>
<keyword evidence="1" id="KW-0472">Membrane</keyword>
<dbReference type="Pfam" id="PF04977">
    <property type="entry name" value="DivIC"/>
    <property type="match status" value="1"/>
</dbReference>
<dbReference type="Proteomes" id="UP000309016">
    <property type="component" value="Chromosome"/>
</dbReference>
<dbReference type="InterPro" id="IPR007060">
    <property type="entry name" value="FtsL/DivIC"/>
</dbReference>
<feature type="transmembrane region" description="Helical" evidence="1">
    <location>
        <begin position="20"/>
        <end position="40"/>
    </location>
</feature>
<keyword evidence="1" id="KW-0812">Transmembrane</keyword>
<keyword evidence="3" id="KW-1185">Reference proteome</keyword>
<dbReference type="AlphaFoldDB" id="A0A5B7X699"/>
<name>A0A5B7X699_9FLAO</name>
<proteinExistence type="predicted"/>
<dbReference type="KEGG" id="afla:FHG64_17175"/>
<organism evidence="2 3">
    <name type="scientific">Antarcticibacterium flavum</name>
    <dbReference type="NCBI Taxonomy" id="2058175"/>
    <lineage>
        <taxon>Bacteria</taxon>
        <taxon>Pseudomonadati</taxon>
        <taxon>Bacteroidota</taxon>
        <taxon>Flavobacteriia</taxon>
        <taxon>Flavobacteriales</taxon>
        <taxon>Flavobacteriaceae</taxon>
        <taxon>Antarcticibacterium</taxon>
    </lineage>
</organism>
<dbReference type="OrthoDB" id="1467719at2"/>
<protein>
    <submittedName>
        <fullName evidence="2">Septum formation initiator family protein</fullName>
    </submittedName>
</protein>
<evidence type="ECO:0000313" key="3">
    <source>
        <dbReference type="Proteomes" id="UP000309016"/>
    </source>
</evidence>
<keyword evidence="1" id="KW-1133">Transmembrane helix</keyword>
<reference evidence="2 3" key="1">
    <citation type="submission" date="2019-06" db="EMBL/GenBank/DDBJ databases">
        <title>Complete genome sequence of Antarcticibacterium flavum KCTC 52984T from an Antarctic marine sediment.</title>
        <authorList>
            <person name="Lee Y.M."/>
            <person name="Shin S.C."/>
        </authorList>
    </citation>
    <scope>NUCLEOTIDE SEQUENCE [LARGE SCALE GENOMIC DNA]</scope>
    <source>
        <strain evidence="2 3">KCTC 52984</strain>
    </source>
</reference>
<sequence length="104" mass="13077">MKLKDIRNKRWFRILSNRYVLILLIFAFWMFFLDSNSWLIHHELDQEINELQSNKEYYKKEIAKDRTVIEKLNDSFELENYARQNYYMKRPNEDIFIIEYDTIR</sequence>
<evidence type="ECO:0000256" key="1">
    <source>
        <dbReference type="SAM" id="Phobius"/>
    </source>
</evidence>